<evidence type="ECO:0000313" key="3">
    <source>
        <dbReference type="Proteomes" id="UP000235672"/>
    </source>
</evidence>
<feature type="non-terminal residue" evidence="2">
    <location>
        <position position="1"/>
    </location>
</feature>
<dbReference type="OrthoDB" id="2157530at2759"/>
<sequence>TNHSGQTPHPTIYVDGKELKIMPSLEAFLRQHRRDHDSGLPLWIDAICVNQHDLVERRKQVAMMCRLYTQLARLVVWLGIDDDDAEIKIATEFIQQHASAQREGQESIRNFQE</sequence>
<dbReference type="Pfam" id="PF06985">
    <property type="entry name" value="HET"/>
    <property type="match status" value="1"/>
</dbReference>
<reference evidence="2 3" key="1">
    <citation type="submission" date="2016-05" db="EMBL/GenBank/DDBJ databases">
        <title>A degradative enzymes factory behind the ericoid mycorrhizal symbiosis.</title>
        <authorList>
            <consortium name="DOE Joint Genome Institute"/>
            <person name="Martino E."/>
            <person name="Morin E."/>
            <person name="Grelet G."/>
            <person name="Kuo A."/>
            <person name="Kohler A."/>
            <person name="Daghino S."/>
            <person name="Barry K."/>
            <person name="Choi C."/>
            <person name="Cichocki N."/>
            <person name="Clum A."/>
            <person name="Copeland A."/>
            <person name="Hainaut M."/>
            <person name="Haridas S."/>
            <person name="Labutti K."/>
            <person name="Lindquist E."/>
            <person name="Lipzen A."/>
            <person name="Khouja H.-R."/>
            <person name="Murat C."/>
            <person name="Ohm R."/>
            <person name="Olson A."/>
            <person name="Spatafora J."/>
            <person name="Veneault-Fourrey C."/>
            <person name="Henrissat B."/>
            <person name="Grigoriev I."/>
            <person name="Martin F."/>
            <person name="Perotto S."/>
        </authorList>
    </citation>
    <scope>NUCLEOTIDE SEQUENCE [LARGE SCALE GENOMIC DNA]</scope>
    <source>
        <strain evidence="2 3">UAMH 7357</strain>
    </source>
</reference>
<dbReference type="EMBL" id="KZ613468">
    <property type="protein sequence ID" value="PMD26145.1"/>
    <property type="molecule type" value="Genomic_DNA"/>
</dbReference>
<organism evidence="2 3">
    <name type="scientific">Hyaloscypha hepaticicola</name>
    <dbReference type="NCBI Taxonomy" id="2082293"/>
    <lineage>
        <taxon>Eukaryota</taxon>
        <taxon>Fungi</taxon>
        <taxon>Dikarya</taxon>
        <taxon>Ascomycota</taxon>
        <taxon>Pezizomycotina</taxon>
        <taxon>Leotiomycetes</taxon>
        <taxon>Helotiales</taxon>
        <taxon>Hyaloscyphaceae</taxon>
        <taxon>Hyaloscypha</taxon>
    </lineage>
</organism>
<dbReference type="STRING" id="1745343.A0A2J6QIP8"/>
<evidence type="ECO:0000313" key="2">
    <source>
        <dbReference type="EMBL" id="PMD26145.1"/>
    </source>
</evidence>
<feature type="domain" description="Heterokaryon incompatibility" evidence="1">
    <location>
        <begin position="7"/>
        <end position="104"/>
    </location>
</feature>
<accession>A0A2J6QIP8</accession>
<dbReference type="InterPro" id="IPR052895">
    <property type="entry name" value="HetReg/Transcr_Mod"/>
</dbReference>
<dbReference type="Proteomes" id="UP000235672">
    <property type="component" value="Unassembled WGS sequence"/>
</dbReference>
<name>A0A2J6QIP8_9HELO</name>
<keyword evidence="3" id="KW-1185">Reference proteome</keyword>
<dbReference type="PANTHER" id="PTHR24148:SF64">
    <property type="entry name" value="HETEROKARYON INCOMPATIBILITY DOMAIN-CONTAINING PROTEIN"/>
    <property type="match status" value="1"/>
</dbReference>
<dbReference type="InterPro" id="IPR010730">
    <property type="entry name" value="HET"/>
</dbReference>
<gene>
    <name evidence="2" type="ORF">NA56DRAFT_545408</name>
</gene>
<dbReference type="AlphaFoldDB" id="A0A2J6QIP8"/>
<dbReference type="PANTHER" id="PTHR24148">
    <property type="entry name" value="ANKYRIN REPEAT DOMAIN-CONTAINING PROTEIN 39 HOMOLOG-RELATED"/>
    <property type="match status" value="1"/>
</dbReference>
<evidence type="ECO:0000259" key="1">
    <source>
        <dbReference type="Pfam" id="PF06985"/>
    </source>
</evidence>
<protein>
    <recommendedName>
        <fullName evidence="1">Heterokaryon incompatibility domain-containing protein</fullName>
    </recommendedName>
</protein>
<proteinExistence type="predicted"/>
<feature type="non-terminal residue" evidence="2">
    <location>
        <position position="113"/>
    </location>
</feature>